<protein>
    <recommendedName>
        <fullName evidence="5">Release factor glutamine methyltransferase</fullName>
        <shortName evidence="5">RF MTase</shortName>
        <ecNumber evidence="5">2.1.1.297</ecNumber>
    </recommendedName>
    <alternativeName>
        <fullName evidence="5">N5-glutamine methyltransferase PrmC</fullName>
    </alternativeName>
    <alternativeName>
        <fullName evidence="5">Protein-(glutamine-N5) MTase PrmC</fullName>
    </alternativeName>
    <alternativeName>
        <fullName evidence="5">Protein-glutamine N-methyltransferase PrmC</fullName>
    </alternativeName>
</protein>
<evidence type="ECO:0000256" key="3">
    <source>
        <dbReference type="ARBA" id="ARBA00022691"/>
    </source>
</evidence>
<keyword evidence="9" id="KW-1185">Reference proteome</keyword>
<dbReference type="EC" id="2.1.1.297" evidence="5"/>
<evidence type="ECO:0000256" key="5">
    <source>
        <dbReference type="HAMAP-Rule" id="MF_02126"/>
    </source>
</evidence>
<dbReference type="NCBIfam" id="TIGR00536">
    <property type="entry name" value="hemK_fam"/>
    <property type="match status" value="1"/>
</dbReference>
<keyword evidence="2 5" id="KW-0808">Transferase</keyword>
<dbReference type="GO" id="GO:0032259">
    <property type="term" value="P:methylation"/>
    <property type="evidence" value="ECO:0007669"/>
    <property type="project" value="UniProtKB-KW"/>
</dbReference>
<dbReference type="EMBL" id="CP012505">
    <property type="protein sequence ID" value="ALB01287.1"/>
    <property type="molecule type" value="Genomic_DNA"/>
</dbReference>
<comment type="similarity">
    <text evidence="5">Belongs to the protein N5-glutamine methyltransferase family. PrmC subfamily.</text>
</comment>
<feature type="binding site" evidence="5">
    <location>
        <position position="145"/>
    </location>
    <ligand>
        <name>S-adenosyl-L-methionine</name>
        <dbReference type="ChEBI" id="CHEBI:59789"/>
    </ligand>
</feature>
<dbReference type="RefSeq" id="WP_064460704.1">
    <property type="nucleotide sequence ID" value="NZ_CP012505.1"/>
</dbReference>
<organism evidence="8 9">
    <name type="scientific">Francisella persica ATCC VR-331</name>
    <dbReference type="NCBI Taxonomy" id="1086726"/>
    <lineage>
        <taxon>Bacteria</taxon>
        <taxon>Pseudomonadati</taxon>
        <taxon>Pseudomonadota</taxon>
        <taxon>Gammaproteobacteria</taxon>
        <taxon>Thiotrichales</taxon>
        <taxon>Francisellaceae</taxon>
        <taxon>Francisella</taxon>
    </lineage>
</organism>
<evidence type="ECO:0000313" key="8">
    <source>
        <dbReference type="EMBL" id="ALB01287.1"/>
    </source>
</evidence>
<evidence type="ECO:0000259" key="7">
    <source>
        <dbReference type="Pfam" id="PF17827"/>
    </source>
</evidence>
<dbReference type="PANTHER" id="PTHR18895:SF74">
    <property type="entry name" value="MTRF1L RELEASE FACTOR GLUTAMINE METHYLTRANSFERASE"/>
    <property type="match status" value="1"/>
</dbReference>
<dbReference type="SUPFAM" id="SSF53335">
    <property type="entry name" value="S-adenosyl-L-methionine-dependent methyltransferases"/>
    <property type="match status" value="1"/>
</dbReference>
<dbReference type="InterPro" id="IPR050320">
    <property type="entry name" value="N5-glutamine_MTase"/>
</dbReference>
<reference evidence="8 9" key="1">
    <citation type="journal article" date="2016" name="Int. J. Syst. Evol. Microbiol.">
        <title>Reclassification of Wolbachia persica as Francisella persica comb. nov. and emended description of the family Francisellaceae.</title>
        <authorList>
            <person name="Larson M.A."/>
            <person name="Nalbantoglu U."/>
            <person name="Sayood K."/>
            <person name="Zentz E.B."/>
            <person name="Cer R.Z."/>
            <person name="Iwen P.C."/>
            <person name="Francesconi S.C."/>
            <person name="Bishop-Lilly K.A."/>
            <person name="Mokashi V.P."/>
            <person name="Sjostedt A."/>
            <person name="Hinrichs S.H."/>
        </authorList>
    </citation>
    <scope>NUCLEOTIDE SEQUENCE [LARGE SCALE GENOMIC DNA]</scope>
    <source>
        <strain evidence="8 9">FSC845</strain>
    </source>
</reference>
<evidence type="ECO:0000259" key="6">
    <source>
        <dbReference type="Pfam" id="PF13847"/>
    </source>
</evidence>
<dbReference type="Proteomes" id="UP000242800">
    <property type="component" value="Chromosome"/>
</dbReference>
<dbReference type="Pfam" id="PF13847">
    <property type="entry name" value="Methyltransf_31"/>
    <property type="match status" value="1"/>
</dbReference>
<keyword evidence="3 5" id="KW-0949">S-adenosyl-L-methionine</keyword>
<evidence type="ECO:0000256" key="1">
    <source>
        <dbReference type="ARBA" id="ARBA00022603"/>
    </source>
</evidence>
<dbReference type="Gene3D" id="1.10.8.10">
    <property type="entry name" value="DNA helicase RuvA subunit, C-terminal domain"/>
    <property type="match status" value="1"/>
</dbReference>
<dbReference type="KEGG" id="fper:ACH24_00345"/>
<dbReference type="Pfam" id="PF17827">
    <property type="entry name" value="PrmC_N"/>
    <property type="match status" value="1"/>
</dbReference>
<dbReference type="InterPro" id="IPR004556">
    <property type="entry name" value="HemK-like"/>
</dbReference>
<dbReference type="CDD" id="cd02440">
    <property type="entry name" value="AdoMet_MTases"/>
    <property type="match status" value="1"/>
</dbReference>
<dbReference type="InterPro" id="IPR002052">
    <property type="entry name" value="DNA_methylase_N6_adenine_CS"/>
</dbReference>
<feature type="binding site" evidence="5">
    <location>
        <begin position="122"/>
        <end position="126"/>
    </location>
    <ligand>
        <name>S-adenosyl-L-methionine</name>
        <dbReference type="ChEBI" id="CHEBI:59789"/>
    </ligand>
</feature>
<feature type="domain" description="Methyltransferase" evidence="6">
    <location>
        <begin position="113"/>
        <end position="251"/>
    </location>
</feature>
<feature type="binding site" evidence="5">
    <location>
        <position position="173"/>
    </location>
    <ligand>
        <name>S-adenosyl-L-methionine</name>
        <dbReference type="ChEBI" id="CHEBI:59789"/>
    </ligand>
</feature>
<comment type="catalytic activity">
    <reaction evidence="4 5">
        <text>L-glutaminyl-[peptide chain release factor] + S-adenosyl-L-methionine = N(5)-methyl-L-glutaminyl-[peptide chain release factor] + S-adenosyl-L-homocysteine + H(+)</text>
        <dbReference type="Rhea" id="RHEA:42896"/>
        <dbReference type="Rhea" id="RHEA-COMP:10271"/>
        <dbReference type="Rhea" id="RHEA-COMP:10272"/>
        <dbReference type="ChEBI" id="CHEBI:15378"/>
        <dbReference type="ChEBI" id="CHEBI:30011"/>
        <dbReference type="ChEBI" id="CHEBI:57856"/>
        <dbReference type="ChEBI" id="CHEBI:59789"/>
        <dbReference type="ChEBI" id="CHEBI:61891"/>
        <dbReference type="EC" id="2.1.1.297"/>
    </reaction>
</comment>
<dbReference type="HAMAP" id="MF_02126">
    <property type="entry name" value="RF_methyltr_PrmC"/>
    <property type="match status" value="1"/>
</dbReference>
<dbReference type="InterPro" id="IPR040758">
    <property type="entry name" value="PrmC_N"/>
</dbReference>
<dbReference type="FunFam" id="3.40.50.150:FF:000053">
    <property type="entry name" value="Release factor glutamine methyltransferase"/>
    <property type="match status" value="1"/>
</dbReference>
<proteinExistence type="inferred from homology"/>
<feature type="binding site" evidence="5">
    <location>
        <begin position="188"/>
        <end position="191"/>
    </location>
    <ligand>
        <name>substrate</name>
    </ligand>
</feature>
<dbReference type="PANTHER" id="PTHR18895">
    <property type="entry name" value="HEMK METHYLTRANSFERASE"/>
    <property type="match status" value="1"/>
</dbReference>
<comment type="function">
    <text evidence="5">Methylates the class 1 translation termination release factors RF1/PrfA and RF2/PrfB on the glutamine residue of the universally conserved GGQ motif.</text>
</comment>
<dbReference type="GO" id="GO:0003676">
    <property type="term" value="F:nucleic acid binding"/>
    <property type="evidence" value="ECO:0007669"/>
    <property type="project" value="InterPro"/>
</dbReference>
<evidence type="ECO:0000256" key="2">
    <source>
        <dbReference type="ARBA" id="ARBA00022679"/>
    </source>
</evidence>
<dbReference type="InterPro" id="IPR019874">
    <property type="entry name" value="RF_methyltr_PrmC"/>
</dbReference>
<dbReference type="InterPro" id="IPR025714">
    <property type="entry name" value="Methyltranfer_dom"/>
</dbReference>
<feature type="binding site" evidence="5">
    <location>
        <position position="188"/>
    </location>
    <ligand>
        <name>S-adenosyl-L-methionine</name>
        <dbReference type="ChEBI" id="CHEBI:59789"/>
    </ligand>
</feature>
<dbReference type="GO" id="GO:0102559">
    <property type="term" value="F:peptide chain release factor N(5)-glutamine methyltransferase activity"/>
    <property type="evidence" value="ECO:0007669"/>
    <property type="project" value="UniProtKB-EC"/>
</dbReference>
<evidence type="ECO:0000313" key="9">
    <source>
        <dbReference type="Proteomes" id="UP000242800"/>
    </source>
</evidence>
<evidence type="ECO:0000256" key="4">
    <source>
        <dbReference type="ARBA" id="ARBA00048391"/>
    </source>
</evidence>
<feature type="domain" description="Release factor glutamine methyltransferase N-terminal" evidence="7">
    <location>
        <begin position="21"/>
        <end position="76"/>
    </location>
</feature>
<accession>A0AAC8VD13</accession>
<dbReference type="Gene3D" id="3.40.50.150">
    <property type="entry name" value="Vaccinia Virus protein VP39"/>
    <property type="match status" value="1"/>
</dbReference>
<dbReference type="InterPro" id="IPR029063">
    <property type="entry name" value="SAM-dependent_MTases_sf"/>
</dbReference>
<name>A0AAC8VD13_9GAMM</name>
<gene>
    <name evidence="5" type="primary">prmC</name>
    <name evidence="8" type="ORF">ACH24_00345</name>
</gene>
<dbReference type="NCBIfam" id="TIGR03534">
    <property type="entry name" value="RF_mod_PrmC"/>
    <property type="match status" value="1"/>
</dbReference>
<dbReference type="PROSITE" id="PS00092">
    <property type="entry name" value="N6_MTASE"/>
    <property type="match status" value="1"/>
</dbReference>
<keyword evidence="1 5" id="KW-0489">Methyltransferase</keyword>
<dbReference type="AlphaFoldDB" id="A0AAC8VD13"/>
<sequence length="283" mass="31675">MSNITISQLLATRLANFNQSDIIKHELQMIICDALCVDKTYIYLNSDRQLDSSIVKLIDAKISRLLAGEPFAYILGYKYFWNQKLYVTKNTLIPRADTEVLVSTVLDDIVDKNADIKILDLGTGTGAIALALAAELENSQVVAVDLYRQTLDIAKNNARANNITNVKFIQSSWYTSLDDGKFDIIVSNPPYLDLADKNIDQSVKDYEPAEALFAKCNGLADIKIIISQANNFLKQDGCVYIEHGFTQANAVAALFSKYNFTDINTIKDLNNNYRCTKARLSYL</sequence>